<comment type="caution">
    <text evidence="2">The sequence shown here is derived from an EMBL/GenBank/DDBJ whole genome shotgun (WGS) entry which is preliminary data.</text>
</comment>
<name>W9Y176_9EURO</name>
<dbReference type="OrthoDB" id="4160328at2759"/>
<keyword evidence="3" id="KW-1185">Reference proteome</keyword>
<evidence type="ECO:0000313" key="3">
    <source>
        <dbReference type="Proteomes" id="UP000019484"/>
    </source>
</evidence>
<protein>
    <recommendedName>
        <fullName evidence="4">Myb-like domain-containing protein</fullName>
    </recommendedName>
</protein>
<evidence type="ECO:0008006" key="4">
    <source>
        <dbReference type="Google" id="ProtNLM"/>
    </source>
</evidence>
<dbReference type="eggNOG" id="ENOG502S3M7">
    <property type="taxonomic scope" value="Eukaryota"/>
</dbReference>
<gene>
    <name evidence="2" type="ORF">A1O1_06976</name>
</gene>
<evidence type="ECO:0000256" key="1">
    <source>
        <dbReference type="SAM" id="MobiDB-lite"/>
    </source>
</evidence>
<dbReference type="EMBL" id="AMWN01000006">
    <property type="protein sequence ID" value="EXJ83355.1"/>
    <property type="molecule type" value="Genomic_DNA"/>
</dbReference>
<feature type="region of interest" description="Disordered" evidence="1">
    <location>
        <begin position="181"/>
        <end position="202"/>
    </location>
</feature>
<dbReference type="RefSeq" id="XP_007726041.1">
    <property type="nucleotide sequence ID" value="XM_007727851.1"/>
</dbReference>
<evidence type="ECO:0000313" key="2">
    <source>
        <dbReference type="EMBL" id="EXJ83355.1"/>
    </source>
</evidence>
<dbReference type="GeneID" id="19161840"/>
<accession>W9Y176</accession>
<proteinExistence type="predicted"/>
<reference evidence="2 3" key="1">
    <citation type="submission" date="2013-03" db="EMBL/GenBank/DDBJ databases">
        <title>The Genome Sequence of Capronia coronata CBS 617.96.</title>
        <authorList>
            <consortium name="The Broad Institute Genomics Platform"/>
            <person name="Cuomo C."/>
            <person name="de Hoog S."/>
            <person name="Gorbushina A."/>
            <person name="Walker B."/>
            <person name="Young S.K."/>
            <person name="Zeng Q."/>
            <person name="Gargeya S."/>
            <person name="Fitzgerald M."/>
            <person name="Haas B."/>
            <person name="Abouelleil A."/>
            <person name="Allen A.W."/>
            <person name="Alvarado L."/>
            <person name="Arachchi H.M."/>
            <person name="Berlin A.M."/>
            <person name="Chapman S.B."/>
            <person name="Gainer-Dewar J."/>
            <person name="Goldberg J."/>
            <person name="Griggs A."/>
            <person name="Gujja S."/>
            <person name="Hansen M."/>
            <person name="Howarth C."/>
            <person name="Imamovic A."/>
            <person name="Ireland A."/>
            <person name="Larimer J."/>
            <person name="McCowan C."/>
            <person name="Murphy C."/>
            <person name="Pearson M."/>
            <person name="Poon T.W."/>
            <person name="Priest M."/>
            <person name="Roberts A."/>
            <person name="Saif S."/>
            <person name="Shea T."/>
            <person name="Sisk P."/>
            <person name="Sykes S."/>
            <person name="Wortman J."/>
            <person name="Nusbaum C."/>
            <person name="Birren B."/>
        </authorList>
    </citation>
    <scope>NUCLEOTIDE SEQUENCE [LARGE SCALE GENOMIC DNA]</scope>
    <source>
        <strain evidence="2 3">CBS 617.96</strain>
    </source>
</reference>
<dbReference type="Proteomes" id="UP000019484">
    <property type="component" value="Unassembled WGS sequence"/>
</dbReference>
<organism evidence="2 3">
    <name type="scientific">Capronia coronata CBS 617.96</name>
    <dbReference type="NCBI Taxonomy" id="1182541"/>
    <lineage>
        <taxon>Eukaryota</taxon>
        <taxon>Fungi</taxon>
        <taxon>Dikarya</taxon>
        <taxon>Ascomycota</taxon>
        <taxon>Pezizomycotina</taxon>
        <taxon>Eurotiomycetes</taxon>
        <taxon>Chaetothyriomycetidae</taxon>
        <taxon>Chaetothyriales</taxon>
        <taxon>Herpotrichiellaceae</taxon>
        <taxon>Capronia</taxon>
    </lineage>
</organism>
<feature type="region of interest" description="Disordered" evidence="1">
    <location>
        <begin position="1"/>
        <end position="40"/>
    </location>
</feature>
<feature type="compositionally biased region" description="Polar residues" evidence="1">
    <location>
        <begin position="188"/>
        <end position="202"/>
    </location>
</feature>
<feature type="non-terminal residue" evidence="2">
    <location>
        <position position="202"/>
    </location>
</feature>
<dbReference type="AlphaFoldDB" id="W9Y176"/>
<sequence length="202" mass="22936">MAWTMASPIMPLPPYETPSRSTSRCRRVQKTPNSSRRDKVRQGKLIRCWTGEEESYLFRSRNQKLPYKQIATRLDKSELACRLHYHHMMVGRKGHHIDECEDQTSEDGRSSSPPAMPTEVEAHTGLIYQATPGLEVRPVPSMTKSCTLPSFDAFLRDTFYRRSVSMPDSVSAMDDLVTGGETKKESHLSNSTRGIRTLSGTW</sequence>
<dbReference type="HOGENOM" id="CLU_092891_0_0_1"/>